<evidence type="ECO:0000256" key="1">
    <source>
        <dbReference type="SAM" id="MobiDB-lite"/>
    </source>
</evidence>
<organism evidence="3 4">
    <name type="scientific">Crassostrea virginica</name>
    <name type="common">Eastern oyster</name>
    <dbReference type="NCBI Taxonomy" id="6565"/>
    <lineage>
        <taxon>Eukaryota</taxon>
        <taxon>Metazoa</taxon>
        <taxon>Spiralia</taxon>
        <taxon>Lophotrochozoa</taxon>
        <taxon>Mollusca</taxon>
        <taxon>Bivalvia</taxon>
        <taxon>Autobranchia</taxon>
        <taxon>Pteriomorphia</taxon>
        <taxon>Ostreida</taxon>
        <taxon>Ostreoidea</taxon>
        <taxon>Ostreidae</taxon>
        <taxon>Crassostrea</taxon>
    </lineage>
</organism>
<reference evidence="4" key="1">
    <citation type="submission" date="2025-08" db="UniProtKB">
        <authorList>
            <consortium name="RefSeq"/>
        </authorList>
    </citation>
    <scope>IDENTIFICATION</scope>
    <source>
        <tissue evidence="4">Whole sample</tissue>
    </source>
</reference>
<dbReference type="KEGG" id="cvn:111122307"/>
<accession>A0A8B8CV51</accession>
<dbReference type="RefSeq" id="XP_022319688.1">
    <property type="nucleotide sequence ID" value="XM_022463980.1"/>
</dbReference>
<feature type="transmembrane region" description="Helical" evidence="2">
    <location>
        <begin position="92"/>
        <end position="118"/>
    </location>
</feature>
<proteinExistence type="predicted"/>
<evidence type="ECO:0000256" key="2">
    <source>
        <dbReference type="SAM" id="Phobius"/>
    </source>
</evidence>
<dbReference type="GeneID" id="111122307"/>
<feature type="region of interest" description="Disordered" evidence="1">
    <location>
        <begin position="362"/>
        <end position="384"/>
    </location>
</feature>
<dbReference type="Proteomes" id="UP000694844">
    <property type="component" value="Chromosome 2"/>
</dbReference>
<protein>
    <submittedName>
        <fullName evidence="4">Uncharacterized protein LOC111122307</fullName>
    </submittedName>
</protein>
<name>A0A8B8CV51_CRAVI</name>
<keyword evidence="2" id="KW-1133">Transmembrane helix</keyword>
<evidence type="ECO:0000313" key="3">
    <source>
        <dbReference type="Proteomes" id="UP000694844"/>
    </source>
</evidence>
<feature type="compositionally biased region" description="Polar residues" evidence="1">
    <location>
        <begin position="362"/>
        <end position="373"/>
    </location>
</feature>
<dbReference type="OrthoDB" id="6115892at2759"/>
<keyword evidence="2" id="KW-0812">Transmembrane</keyword>
<sequence length="427" mass="48751">MARKPPSRRKSIRRAVDRFNQESDLTTIIQHEEFSRRRHSKRQRRQRIDTDRRLALYRRLYIPTLGCLLLGTVFSVGGTIRGLSEKTFMWKYRQVFCVVGPVFLILGVVLLLASIALITRRRREVGKLVALRRSLRTLSRPSSFVSLPPSIDSSDKMCHSLEDLDELEQSLTSFLTVSGRFPEHRLSLSNSQVSFSEHVRVHEIKDRDVERDSLISCQDYERSLAATGLPYRPDSVSFRLLEGVLRAQKSTRDGNRTIAKYRDQLHIKPTEFSNEDFVLHFCHRNQINLSARTSKAIQNARSKLRVLRALQSGTQQTTSAMTEEHIPLQSHKVCSLELEEPNIPEASPTGFGSFGNFQTASSNPQHLQQNPHNYPSHETEAIRGAGNTGHSRLYFSAETPLKDPPQQDSNHVPRFTEIQVVVHPPEN</sequence>
<gene>
    <name evidence="4" type="primary">LOC111122307</name>
</gene>
<keyword evidence="3" id="KW-1185">Reference proteome</keyword>
<feature type="transmembrane region" description="Helical" evidence="2">
    <location>
        <begin position="60"/>
        <end position="80"/>
    </location>
</feature>
<keyword evidence="2" id="KW-0472">Membrane</keyword>
<evidence type="ECO:0000313" key="4">
    <source>
        <dbReference type="RefSeq" id="XP_022319688.1"/>
    </source>
</evidence>
<dbReference type="AlphaFoldDB" id="A0A8B8CV51"/>